<protein>
    <submittedName>
        <fullName evidence="2">Uncharacterized protein</fullName>
    </submittedName>
</protein>
<accession>A0A4Y7PLW1</accession>
<sequence length="542" mass="59898">MSNALDPSNPTEYASADCAFISVDCDFFAVAMANASPDGASTPFEIMGNISSDHTAAECYFLPDNALCKDNAVLCPNANCDSRAEPLPSFPEGTLDTPGTGTIIAGRAQKNRKSQSAREKSKEKLEVLRKRSAIAIVGDESKPNITRTNRRKKRKHANQRSPDDATISAILETAEVHQTAADLTDTPHSKPGWQGIKESSHRGKPICSALPEGEKHTHLLHAECNGLVRRLVTKEGYRYVTNDPTRAQLLLDSQGRVIFAKAKPPSDRHGHFSKTTAGFDDASWDFDADIDNLGAQRRKKGKKRKVSGVKSNSFGVSMGGGQLHPKELDPLNKAHAEAIKRFASNPHVQSVMRHVEVTFNTFFPKLANTYQYMKDQALKIYGLVHDYFPFSSFSATAVNSGGDVATSWHRDFLNLVFGVCAVFVTGDFDHRISGHVIMKEFRTIVEIRPGDLYFEPSGSVTHRNAPILKEETRNSCVLFSAAGLFRWQHQGFKKQEKKNGPEGEAGRSRWEEGINLFSTIEELSNRLKLDLTRGRALLDQVV</sequence>
<feature type="compositionally biased region" description="Basic and acidic residues" evidence="1">
    <location>
        <begin position="116"/>
        <end position="126"/>
    </location>
</feature>
<proteinExistence type="predicted"/>
<name>A0A4Y7PLW1_9AGAM</name>
<dbReference type="Gene3D" id="3.60.130.30">
    <property type="match status" value="1"/>
</dbReference>
<dbReference type="VEuPathDB" id="FungiDB:BD410DRAFT_777222"/>
<feature type="region of interest" description="Disordered" evidence="1">
    <location>
        <begin position="138"/>
        <end position="165"/>
    </location>
</feature>
<feature type="non-terminal residue" evidence="2">
    <location>
        <position position="1"/>
    </location>
</feature>
<dbReference type="AlphaFoldDB" id="A0A4Y7PLW1"/>
<feature type="region of interest" description="Disordered" evidence="1">
    <location>
        <begin position="89"/>
        <end position="126"/>
    </location>
</feature>
<gene>
    <name evidence="2" type="ORF">BD410DRAFT_777222</name>
</gene>
<reference evidence="2 3" key="1">
    <citation type="submission" date="2018-06" db="EMBL/GenBank/DDBJ databases">
        <title>A transcriptomic atlas of mushroom development highlights an independent origin of complex multicellularity.</title>
        <authorList>
            <consortium name="DOE Joint Genome Institute"/>
            <person name="Krizsan K."/>
            <person name="Almasi E."/>
            <person name="Merenyi Z."/>
            <person name="Sahu N."/>
            <person name="Viragh M."/>
            <person name="Koszo T."/>
            <person name="Mondo S."/>
            <person name="Kiss B."/>
            <person name="Balint B."/>
            <person name="Kues U."/>
            <person name="Barry K."/>
            <person name="Hegedus J.C."/>
            <person name="Henrissat B."/>
            <person name="Johnson J."/>
            <person name="Lipzen A."/>
            <person name="Ohm R."/>
            <person name="Nagy I."/>
            <person name="Pangilinan J."/>
            <person name="Yan J."/>
            <person name="Xiong Y."/>
            <person name="Grigoriev I.V."/>
            <person name="Hibbett D.S."/>
            <person name="Nagy L.G."/>
        </authorList>
    </citation>
    <scope>NUCLEOTIDE SEQUENCE [LARGE SCALE GENOMIC DNA]</scope>
    <source>
        <strain evidence="2 3">SZMC22713</strain>
    </source>
</reference>
<organism evidence="2 3">
    <name type="scientific">Rickenella mellea</name>
    <dbReference type="NCBI Taxonomy" id="50990"/>
    <lineage>
        <taxon>Eukaryota</taxon>
        <taxon>Fungi</taxon>
        <taxon>Dikarya</taxon>
        <taxon>Basidiomycota</taxon>
        <taxon>Agaricomycotina</taxon>
        <taxon>Agaricomycetes</taxon>
        <taxon>Hymenochaetales</taxon>
        <taxon>Rickenellaceae</taxon>
        <taxon>Rickenella</taxon>
    </lineage>
</organism>
<keyword evidence="3" id="KW-1185">Reference proteome</keyword>
<dbReference type="STRING" id="50990.A0A4Y7PLW1"/>
<dbReference type="OrthoDB" id="3202607at2759"/>
<dbReference type="Proteomes" id="UP000294933">
    <property type="component" value="Unassembled WGS sequence"/>
</dbReference>
<feature type="region of interest" description="Disordered" evidence="1">
    <location>
        <begin position="179"/>
        <end position="201"/>
    </location>
</feature>
<feature type="compositionally biased region" description="Basic residues" evidence="1">
    <location>
        <begin position="148"/>
        <end position="158"/>
    </location>
</feature>
<evidence type="ECO:0000313" key="2">
    <source>
        <dbReference type="EMBL" id="TDL16387.1"/>
    </source>
</evidence>
<evidence type="ECO:0000313" key="3">
    <source>
        <dbReference type="Proteomes" id="UP000294933"/>
    </source>
</evidence>
<dbReference type="EMBL" id="ML170244">
    <property type="protein sequence ID" value="TDL16387.1"/>
    <property type="molecule type" value="Genomic_DNA"/>
</dbReference>
<evidence type="ECO:0000256" key="1">
    <source>
        <dbReference type="SAM" id="MobiDB-lite"/>
    </source>
</evidence>